<dbReference type="Proteomes" id="UP000287352">
    <property type="component" value="Unassembled WGS sequence"/>
</dbReference>
<comment type="caution">
    <text evidence="1">The sequence shown here is derived from an EMBL/GenBank/DDBJ whole genome shotgun (WGS) entry which is preliminary data.</text>
</comment>
<gene>
    <name evidence="1" type="ORF">KTT_36100</name>
</gene>
<keyword evidence="2" id="KW-1185">Reference proteome</keyword>
<evidence type="ECO:0008006" key="3">
    <source>
        <dbReference type="Google" id="ProtNLM"/>
    </source>
</evidence>
<proteinExistence type="predicted"/>
<sequence length="279" mass="32354">MYISPQSIRRLQQVHGVLSRLNPEAEPEARTLPGRMQPQANVIVLTGSFNPPTTAHIALLKEAQLYARAHQPMYLYAAISKKIVNKEHVERPLLIDRIILLEDVLRRRIPHAGLLLFNRGLYVEQAQALRRSFPHVQKIYFLMGFDKILQILDPRYYEDRNEALQALFQQAELLVAPRGSASHNDLTALLQQTENQPYARYIHALPFGPQYREVSSTHVRKDEYLYGDNTLQEVRAFMRHTRAYKPPLLLPDGTELNEYENRVKYLTQLFAPKNEMSET</sequence>
<dbReference type="GO" id="GO:0005737">
    <property type="term" value="C:cytoplasm"/>
    <property type="evidence" value="ECO:0007669"/>
    <property type="project" value="TreeGrafter"/>
</dbReference>
<protein>
    <recommendedName>
        <fullName evidence="3">Cytidyltransferase-like domain-containing protein</fullName>
    </recommendedName>
</protein>
<evidence type="ECO:0000313" key="1">
    <source>
        <dbReference type="EMBL" id="GCE13751.1"/>
    </source>
</evidence>
<dbReference type="GO" id="GO:0016887">
    <property type="term" value="F:ATP hydrolysis activity"/>
    <property type="evidence" value="ECO:0007669"/>
    <property type="project" value="TreeGrafter"/>
</dbReference>
<organism evidence="1 2">
    <name type="scientific">Tengunoibacter tsumagoiensis</name>
    <dbReference type="NCBI Taxonomy" id="2014871"/>
    <lineage>
        <taxon>Bacteria</taxon>
        <taxon>Bacillati</taxon>
        <taxon>Chloroflexota</taxon>
        <taxon>Ktedonobacteria</taxon>
        <taxon>Ktedonobacterales</taxon>
        <taxon>Dictyobacteraceae</taxon>
        <taxon>Tengunoibacter</taxon>
    </lineage>
</organism>
<dbReference type="AlphaFoldDB" id="A0A402A417"/>
<dbReference type="EMBL" id="BIFR01000001">
    <property type="protein sequence ID" value="GCE13751.1"/>
    <property type="molecule type" value="Genomic_DNA"/>
</dbReference>
<dbReference type="Gene3D" id="3.40.50.620">
    <property type="entry name" value="HUPs"/>
    <property type="match status" value="1"/>
</dbReference>
<dbReference type="PANTHER" id="PTHR31285">
    <property type="entry name" value="NICOTINAMIDE MONONUCLEOTIDE ADENYLYLTRANSFERASE"/>
    <property type="match status" value="1"/>
</dbReference>
<dbReference type="OrthoDB" id="154639at2"/>
<dbReference type="RefSeq" id="WP_126581252.1">
    <property type="nucleotide sequence ID" value="NZ_BIFR01000001.1"/>
</dbReference>
<accession>A0A402A417</accession>
<name>A0A402A417_9CHLR</name>
<dbReference type="SUPFAM" id="SSF52374">
    <property type="entry name" value="Nucleotidylyl transferase"/>
    <property type="match status" value="1"/>
</dbReference>
<reference evidence="2" key="1">
    <citation type="submission" date="2018-12" db="EMBL/GenBank/DDBJ databases">
        <title>Tengunoibacter tsumagoiensis gen. nov., sp. nov., Dictyobacter kobayashii sp. nov., D. alpinus sp. nov., and D. joshuensis sp. nov. and description of Dictyobacteraceae fam. nov. within the order Ktedonobacterales isolated from Tengu-no-mugimeshi.</title>
        <authorList>
            <person name="Wang C.M."/>
            <person name="Zheng Y."/>
            <person name="Sakai Y."/>
            <person name="Toyoda A."/>
            <person name="Minakuchi Y."/>
            <person name="Abe K."/>
            <person name="Yokota A."/>
            <person name="Yabe S."/>
        </authorList>
    </citation>
    <scope>NUCLEOTIDE SEQUENCE [LARGE SCALE GENOMIC DNA]</scope>
    <source>
        <strain evidence="2">Uno3</strain>
    </source>
</reference>
<dbReference type="InterPro" id="IPR014729">
    <property type="entry name" value="Rossmann-like_a/b/a_fold"/>
</dbReference>
<dbReference type="PANTHER" id="PTHR31285:SF0">
    <property type="entry name" value="NICOTINAMIDE MONONUCLEOTIDE ADENYLYLTRANSFERASE"/>
    <property type="match status" value="1"/>
</dbReference>
<evidence type="ECO:0000313" key="2">
    <source>
        <dbReference type="Proteomes" id="UP000287352"/>
    </source>
</evidence>
<dbReference type="GO" id="GO:0000309">
    <property type="term" value="F:nicotinamide-nucleotide adenylyltransferase activity"/>
    <property type="evidence" value="ECO:0007669"/>
    <property type="project" value="TreeGrafter"/>
</dbReference>